<keyword evidence="3" id="KW-1185">Reference proteome</keyword>
<dbReference type="RefSeq" id="WP_051819108.1">
    <property type="nucleotide sequence ID" value="NZ_JBFAEG010000052.1"/>
</dbReference>
<gene>
    <name evidence="2" type="ORF">AB0H04_42815</name>
</gene>
<evidence type="ECO:0000313" key="2">
    <source>
        <dbReference type="EMBL" id="MEU5713480.1"/>
    </source>
</evidence>
<accession>A0ABV3ANE5</accession>
<evidence type="ECO:0000256" key="1">
    <source>
        <dbReference type="SAM" id="MobiDB-lite"/>
    </source>
</evidence>
<comment type="caution">
    <text evidence="2">The sequence shown here is derived from an EMBL/GenBank/DDBJ whole genome shotgun (WGS) entry which is preliminary data.</text>
</comment>
<name>A0ABV3ANE5_9ACTN</name>
<protein>
    <submittedName>
        <fullName evidence="2">Uncharacterized protein</fullName>
    </submittedName>
</protein>
<reference evidence="2 3" key="1">
    <citation type="submission" date="2024-06" db="EMBL/GenBank/DDBJ databases">
        <title>The Natural Products Discovery Center: Release of the First 8490 Sequenced Strains for Exploring Actinobacteria Biosynthetic Diversity.</title>
        <authorList>
            <person name="Kalkreuter E."/>
            <person name="Kautsar S.A."/>
            <person name="Yang D."/>
            <person name="Bader C.D."/>
            <person name="Teijaro C.N."/>
            <person name="Fluegel L."/>
            <person name="Davis C.M."/>
            <person name="Simpson J.R."/>
            <person name="Lauterbach L."/>
            <person name="Steele A.D."/>
            <person name="Gui C."/>
            <person name="Meng S."/>
            <person name="Li G."/>
            <person name="Viehrig K."/>
            <person name="Ye F."/>
            <person name="Su P."/>
            <person name="Kiefer A.F."/>
            <person name="Nichols A."/>
            <person name="Cepeda A.J."/>
            <person name="Yan W."/>
            <person name="Fan B."/>
            <person name="Jiang Y."/>
            <person name="Adhikari A."/>
            <person name="Zheng C.-J."/>
            <person name="Schuster L."/>
            <person name="Cowan T.M."/>
            <person name="Smanski M.J."/>
            <person name="Chevrette M.G."/>
            <person name="De Carvalho L.P.S."/>
            <person name="Shen B."/>
        </authorList>
    </citation>
    <scope>NUCLEOTIDE SEQUENCE [LARGE SCALE GENOMIC DNA]</scope>
    <source>
        <strain evidence="2 3">NPDC020594</strain>
    </source>
</reference>
<dbReference type="EMBL" id="JBFAEG010000052">
    <property type="protein sequence ID" value="MEU5713480.1"/>
    <property type="molecule type" value="Genomic_DNA"/>
</dbReference>
<evidence type="ECO:0000313" key="3">
    <source>
        <dbReference type="Proteomes" id="UP001551011"/>
    </source>
</evidence>
<organism evidence="2 3">
    <name type="scientific">Streptomyces flaveolus</name>
    <dbReference type="NCBI Taxonomy" id="67297"/>
    <lineage>
        <taxon>Bacteria</taxon>
        <taxon>Bacillati</taxon>
        <taxon>Actinomycetota</taxon>
        <taxon>Actinomycetes</taxon>
        <taxon>Kitasatosporales</taxon>
        <taxon>Streptomycetaceae</taxon>
        <taxon>Streptomyces</taxon>
    </lineage>
</organism>
<feature type="compositionally biased region" description="Basic and acidic residues" evidence="1">
    <location>
        <begin position="91"/>
        <end position="101"/>
    </location>
</feature>
<sequence>MGLVMLAADMQPMHETAVRVARYLADLATGPGADEAVSTMVRQAASVADPFLTPDTPSELLTLGISAAYWLDLRAYDPVAPGRQTGSPDPDPSREEGLPSDRRRRSARLAARFGGRPEVTIRIHKDANHLFFAGSGQPTPGEYARPGQVDPAVVDEIATWLARG</sequence>
<dbReference type="Proteomes" id="UP001551011">
    <property type="component" value="Unassembled WGS sequence"/>
</dbReference>
<proteinExistence type="predicted"/>
<feature type="region of interest" description="Disordered" evidence="1">
    <location>
        <begin position="79"/>
        <end position="105"/>
    </location>
</feature>